<evidence type="ECO:0000256" key="1">
    <source>
        <dbReference type="ARBA" id="ARBA00007768"/>
    </source>
</evidence>
<dbReference type="PANTHER" id="PTHR12598">
    <property type="entry name" value="COPPER HOMEOSTASIS PROTEIN CUTC"/>
    <property type="match status" value="1"/>
</dbReference>
<evidence type="ECO:0000256" key="2">
    <source>
        <dbReference type="HAMAP-Rule" id="MF_00795"/>
    </source>
</evidence>
<evidence type="ECO:0000313" key="4">
    <source>
        <dbReference type="Proteomes" id="UP000247838"/>
    </source>
</evidence>
<accession>A0A318MWF3</accession>
<name>A0A318MWF3_FRIPE</name>
<dbReference type="Proteomes" id="UP000247838">
    <property type="component" value="Unassembled WGS sequence"/>
</dbReference>
<protein>
    <recommendedName>
        <fullName evidence="2">PF03932 family protein CutC</fullName>
    </recommendedName>
</protein>
<dbReference type="InterPro" id="IPR005627">
    <property type="entry name" value="CutC-like"/>
</dbReference>
<dbReference type="NCBIfam" id="NF008603">
    <property type="entry name" value="PRK11572.1"/>
    <property type="match status" value="1"/>
</dbReference>
<dbReference type="HAMAP" id="MF_00795">
    <property type="entry name" value="CutC"/>
    <property type="match status" value="1"/>
</dbReference>
<dbReference type="PANTHER" id="PTHR12598:SF0">
    <property type="entry name" value="COPPER HOMEOSTASIS PROTEIN CUTC HOMOLOG"/>
    <property type="match status" value="1"/>
</dbReference>
<dbReference type="InterPro" id="IPR036822">
    <property type="entry name" value="CutC-like_dom_sf"/>
</dbReference>
<comment type="caution">
    <text evidence="2">Once thought to be involved in copper homeostasis, experiments in E.coli have shown this is not the case.</text>
</comment>
<reference evidence="3 4" key="1">
    <citation type="submission" date="2018-05" db="EMBL/GenBank/DDBJ databases">
        <title>Reference genomes for bee gut microbiota database.</title>
        <authorList>
            <person name="Ellegaard K.M."/>
        </authorList>
    </citation>
    <scope>NUCLEOTIDE SEQUENCE [LARGE SCALE GENOMIC DNA]</scope>
    <source>
        <strain evidence="3 4">ESL0167</strain>
    </source>
</reference>
<comment type="subcellular location">
    <subcellularLocation>
        <location evidence="2">Cytoplasm</location>
    </subcellularLocation>
</comment>
<sequence length="243" mass="27122">MMKLEICCYSIDDVILAFNNGADRIEFCSGRSDGGLTPSYGDLLQLSQLNLPIPIHPIIRPRGGDFLYNQCEINTMLMDIVLVRNLNYSGIVFGCLQANGHIDIKNIEKLLHAAQGLSVTFHRAFDVCHDPILALKQLNEFGVNRLLTSGQQQDATKGIKLIEQLHKLTQSTLIMPGCGVRSSNIENFKAIGITEFHSSASLSYPSPMQYQNHNVTMSHNKNDEFLRYGIDPNEIQTMKALLN</sequence>
<proteinExistence type="inferred from homology"/>
<organism evidence="3 4">
    <name type="scientific">Frischella perrara</name>
    <dbReference type="NCBI Taxonomy" id="1267021"/>
    <lineage>
        <taxon>Bacteria</taxon>
        <taxon>Pseudomonadati</taxon>
        <taxon>Pseudomonadota</taxon>
        <taxon>Gammaproteobacteria</taxon>
        <taxon>Orbales</taxon>
        <taxon>Orbaceae</taxon>
        <taxon>Frischella</taxon>
    </lineage>
</organism>
<comment type="caution">
    <text evidence="3">The sequence shown here is derived from an EMBL/GenBank/DDBJ whole genome shotgun (WGS) entry which is preliminary data.</text>
</comment>
<dbReference type="GO" id="GO:0005507">
    <property type="term" value="F:copper ion binding"/>
    <property type="evidence" value="ECO:0007669"/>
    <property type="project" value="TreeGrafter"/>
</dbReference>
<keyword evidence="2" id="KW-0963">Cytoplasm</keyword>
<gene>
    <name evidence="2" type="primary">cutC</name>
    <name evidence="3" type="ORF">DKK76_06505</name>
</gene>
<dbReference type="FunFam" id="3.20.20.380:FF:000001">
    <property type="entry name" value="Copper homeostasis protein CutC"/>
    <property type="match status" value="1"/>
</dbReference>
<comment type="similarity">
    <text evidence="1 2">Belongs to the CutC family.</text>
</comment>
<dbReference type="Pfam" id="PF03932">
    <property type="entry name" value="CutC"/>
    <property type="match status" value="1"/>
</dbReference>
<dbReference type="GO" id="GO:0005737">
    <property type="term" value="C:cytoplasm"/>
    <property type="evidence" value="ECO:0007669"/>
    <property type="project" value="UniProtKB-SubCell"/>
</dbReference>
<evidence type="ECO:0000313" key="3">
    <source>
        <dbReference type="EMBL" id="PXY95423.1"/>
    </source>
</evidence>
<dbReference type="SUPFAM" id="SSF110395">
    <property type="entry name" value="CutC-like"/>
    <property type="match status" value="1"/>
</dbReference>
<dbReference type="AlphaFoldDB" id="A0A318MWF3"/>
<dbReference type="EMBL" id="QGLM01000013">
    <property type="protein sequence ID" value="PXY95423.1"/>
    <property type="molecule type" value="Genomic_DNA"/>
</dbReference>
<dbReference type="Gene3D" id="3.20.20.380">
    <property type="entry name" value="Copper homeostasis (CutC) domain"/>
    <property type="match status" value="1"/>
</dbReference>